<evidence type="ECO:0000313" key="2">
    <source>
        <dbReference type="Proteomes" id="UP001589810"/>
    </source>
</evidence>
<protein>
    <submittedName>
        <fullName evidence="1">RRQRL motif-containing zinc-binding protein</fullName>
    </submittedName>
</protein>
<organism evidence="1 2">
    <name type="scientific">Kutzneria chonburiensis</name>
    <dbReference type="NCBI Taxonomy" id="1483604"/>
    <lineage>
        <taxon>Bacteria</taxon>
        <taxon>Bacillati</taxon>
        <taxon>Actinomycetota</taxon>
        <taxon>Actinomycetes</taxon>
        <taxon>Pseudonocardiales</taxon>
        <taxon>Pseudonocardiaceae</taxon>
        <taxon>Kutzneria</taxon>
    </lineage>
</organism>
<sequence>MGSKVRAVVKLHVAWSDSWEFTHGLHDGLPLLPTKWAPRHLLATKNQLKALGKRPGGHDPVALLYGYSKRGNCQWFAPLYLISKAKPKLVMTPRKWHSLNLANLARRECKRCHRARDYVIPPTFGMCFPCVEAGENTDTTTLSGVAA</sequence>
<name>A0ABV6N2E3_9PSEU</name>
<dbReference type="EMBL" id="JBHLUD010000013">
    <property type="protein sequence ID" value="MFC0546632.1"/>
    <property type="molecule type" value="Genomic_DNA"/>
</dbReference>
<keyword evidence="2" id="KW-1185">Reference proteome</keyword>
<accession>A0ABV6N2E3</accession>
<proteinExistence type="predicted"/>
<dbReference type="NCBIfam" id="NF041638">
    <property type="entry name" value="QRL_CxxC_CxxC"/>
    <property type="match status" value="1"/>
</dbReference>
<dbReference type="RefSeq" id="WP_273936872.1">
    <property type="nucleotide sequence ID" value="NZ_CP097263.1"/>
</dbReference>
<dbReference type="InterPro" id="IPR048142">
    <property type="entry name" value="QRL_CxxC_CxxC"/>
</dbReference>
<dbReference type="Proteomes" id="UP001589810">
    <property type="component" value="Unassembled WGS sequence"/>
</dbReference>
<evidence type="ECO:0000313" key="1">
    <source>
        <dbReference type="EMBL" id="MFC0546632.1"/>
    </source>
</evidence>
<gene>
    <name evidence="1" type="ORF">ACFFH7_34340</name>
</gene>
<reference evidence="1 2" key="1">
    <citation type="submission" date="2024-09" db="EMBL/GenBank/DDBJ databases">
        <authorList>
            <person name="Sun Q."/>
            <person name="Mori K."/>
        </authorList>
    </citation>
    <scope>NUCLEOTIDE SEQUENCE [LARGE SCALE GENOMIC DNA]</scope>
    <source>
        <strain evidence="1 2">TBRC 1432</strain>
    </source>
</reference>
<comment type="caution">
    <text evidence="1">The sequence shown here is derived from an EMBL/GenBank/DDBJ whole genome shotgun (WGS) entry which is preliminary data.</text>
</comment>